<dbReference type="PANTHER" id="PTHR37326:SF1">
    <property type="entry name" value="BLL3975 PROTEIN"/>
    <property type="match status" value="1"/>
</dbReference>
<dbReference type="Pfam" id="PF24827">
    <property type="entry name" value="AstE_AspA_cat"/>
    <property type="match status" value="1"/>
</dbReference>
<dbReference type="PANTHER" id="PTHR37326">
    <property type="entry name" value="BLL3975 PROTEIN"/>
    <property type="match status" value="1"/>
</dbReference>
<sequence>MKTKRIPIPSPAPGHERFLTVHEFGQGEHKAYLQAGLHADEWPGMLALQHLMERLIALEADGQLTQRIVLVPYANPIGLNQRLFGKFPGRFDAVTGQNFNRGMAIDSDDLIDRVRSELSDDGEANDRIVRATLRQMVEEQSPAYEIEWLHRTLLGLSLDATVMLDLHCDYDAMPHVFYGDHQRDQGARLGDCLGFPIRLEEDVRGVVAFDGTHTQPWVCLSEATGKPFSRPCFAATLELRGQYDVSDDLARRDAEGILAFLESEGFVRDSGAEHQPPSGLTRAINVDQVKVIPATANGLVTYHKELGSRVETGDHLADIVVLDADGPKRLAVTAPTGGVFFSRTHSHLVYPGASLGMIASDERHIEPGQQLSFR</sequence>
<reference evidence="6" key="1">
    <citation type="journal article" date="2014" name="Int. J. Syst. Evol. Microbiol.">
        <title>Complete genome sequence of Corynebacterium casei LMG S-19264T (=DSM 44701T), isolated from a smear-ripened cheese.</title>
        <authorList>
            <consortium name="US DOE Joint Genome Institute (JGI-PGF)"/>
            <person name="Walter F."/>
            <person name="Albersmeier A."/>
            <person name="Kalinowski J."/>
            <person name="Ruckert C."/>
        </authorList>
    </citation>
    <scope>NUCLEOTIDE SEQUENCE</scope>
    <source>
        <strain evidence="6">KCTC 22169</strain>
    </source>
</reference>
<keyword evidence="2" id="KW-0479">Metal-binding</keyword>
<comment type="caution">
    <text evidence="6">The sequence shown here is derived from an EMBL/GenBank/DDBJ whole genome shotgun (WGS) entry which is preliminary data.</text>
</comment>
<keyword evidence="3" id="KW-0378">Hydrolase</keyword>
<evidence type="ECO:0000313" key="6">
    <source>
        <dbReference type="EMBL" id="GGX42068.1"/>
    </source>
</evidence>
<feature type="domain" description="Succinylglutamate desuccinylase/Aspartoacylase catalytic" evidence="5">
    <location>
        <begin position="30"/>
        <end position="262"/>
    </location>
</feature>
<evidence type="ECO:0000313" key="7">
    <source>
        <dbReference type="Proteomes" id="UP000626148"/>
    </source>
</evidence>
<gene>
    <name evidence="6" type="ORF">GCM10007392_06260</name>
</gene>
<dbReference type="SUPFAM" id="SSF53187">
    <property type="entry name" value="Zn-dependent exopeptidases"/>
    <property type="match status" value="1"/>
</dbReference>
<dbReference type="RefSeq" id="WP_189607009.1">
    <property type="nucleotide sequence ID" value="NZ_BMXR01000001.1"/>
</dbReference>
<organism evidence="6 7">
    <name type="scientific">Saccharospirillum salsuginis</name>
    <dbReference type="NCBI Taxonomy" id="418750"/>
    <lineage>
        <taxon>Bacteria</taxon>
        <taxon>Pseudomonadati</taxon>
        <taxon>Pseudomonadota</taxon>
        <taxon>Gammaproteobacteria</taxon>
        <taxon>Oceanospirillales</taxon>
        <taxon>Saccharospirillaceae</taxon>
        <taxon>Saccharospirillum</taxon>
    </lineage>
</organism>
<keyword evidence="4" id="KW-0862">Zinc</keyword>
<proteinExistence type="predicted"/>
<dbReference type="Gene3D" id="3.40.630.10">
    <property type="entry name" value="Zn peptidases"/>
    <property type="match status" value="1"/>
</dbReference>
<dbReference type="GO" id="GO:0046872">
    <property type="term" value="F:metal ion binding"/>
    <property type="evidence" value="ECO:0007669"/>
    <property type="project" value="UniProtKB-KW"/>
</dbReference>
<dbReference type="CDD" id="cd06250">
    <property type="entry name" value="M14_PaAOTO_like"/>
    <property type="match status" value="1"/>
</dbReference>
<evidence type="ECO:0000256" key="2">
    <source>
        <dbReference type="ARBA" id="ARBA00022723"/>
    </source>
</evidence>
<dbReference type="AlphaFoldDB" id="A0A918N698"/>
<keyword evidence="7" id="KW-1185">Reference proteome</keyword>
<dbReference type="GO" id="GO:0016788">
    <property type="term" value="F:hydrolase activity, acting on ester bonds"/>
    <property type="evidence" value="ECO:0007669"/>
    <property type="project" value="InterPro"/>
</dbReference>
<evidence type="ECO:0000259" key="5">
    <source>
        <dbReference type="Pfam" id="PF24827"/>
    </source>
</evidence>
<comment type="cofactor">
    <cofactor evidence="1">
        <name>Zn(2+)</name>
        <dbReference type="ChEBI" id="CHEBI:29105"/>
    </cofactor>
</comment>
<name>A0A918N698_9GAMM</name>
<reference evidence="6" key="2">
    <citation type="submission" date="2020-09" db="EMBL/GenBank/DDBJ databases">
        <authorList>
            <person name="Sun Q."/>
            <person name="Kim S."/>
        </authorList>
    </citation>
    <scope>NUCLEOTIDE SEQUENCE</scope>
    <source>
        <strain evidence="6">KCTC 22169</strain>
    </source>
</reference>
<accession>A0A918N698</accession>
<evidence type="ECO:0000256" key="3">
    <source>
        <dbReference type="ARBA" id="ARBA00022801"/>
    </source>
</evidence>
<evidence type="ECO:0000256" key="1">
    <source>
        <dbReference type="ARBA" id="ARBA00001947"/>
    </source>
</evidence>
<dbReference type="EMBL" id="BMXR01000001">
    <property type="protein sequence ID" value="GGX42068.1"/>
    <property type="molecule type" value="Genomic_DNA"/>
</dbReference>
<protein>
    <submittedName>
        <fullName evidence="6">Succinylglutamate desuccinylase</fullName>
    </submittedName>
</protein>
<dbReference type="InterPro" id="IPR055438">
    <property type="entry name" value="AstE_AspA_cat"/>
</dbReference>
<dbReference type="InterPro" id="IPR053138">
    <property type="entry name" value="N-alpha-Ac-DABA_deacetylase"/>
</dbReference>
<evidence type="ECO:0000256" key="4">
    <source>
        <dbReference type="ARBA" id="ARBA00022833"/>
    </source>
</evidence>
<dbReference type="Proteomes" id="UP000626148">
    <property type="component" value="Unassembled WGS sequence"/>
</dbReference>